<feature type="compositionally biased region" description="Basic residues" evidence="1">
    <location>
        <begin position="71"/>
        <end position="86"/>
    </location>
</feature>
<keyword evidence="3" id="KW-1185">Reference proteome</keyword>
<evidence type="ECO:0000256" key="1">
    <source>
        <dbReference type="SAM" id="MobiDB-lite"/>
    </source>
</evidence>
<protein>
    <submittedName>
        <fullName evidence="2">Uncharacterized protein</fullName>
    </submittedName>
</protein>
<evidence type="ECO:0000313" key="3">
    <source>
        <dbReference type="Proteomes" id="UP001165080"/>
    </source>
</evidence>
<dbReference type="Proteomes" id="UP001165080">
    <property type="component" value="Unassembled WGS sequence"/>
</dbReference>
<dbReference type="AlphaFoldDB" id="A0A9W6BJK8"/>
<name>A0A9W6BJK8_9CHLO</name>
<proteinExistence type="predicted"/>
<accession>A0A9W6BJK8</accession>
<gene>
    <name evidence="2" type="primary">PLESTB001084</name>
    <name evidence="2" type="ORF">PLESTB_000699200</name>
</gene>
<evidence type="ECO:0000313" key="2">
    <source>
        <dbReference type="EMBL" id="GLC53018.1"/>
    </source>
</evidence>
<organism evidence="2 3">
    <name type="scientific">Pleodorina starrii</name>
    <dbReference type="NCBI Taxonomy" id="330485"/>
    <lineage>
        <taxon>Eukaryota</taxon>
        <taxon>Viridiplantae</taxon>
        <taxon>Chlorophyta</taxon>
        <taxon>core chlorophytes</taxon>
        <taxon>Chlorophyceae</taxon>
        <taxon>CS clade</taxon>
        <taxon>Chlamydomonadales</taxon>
        <taxon>Volvocaceae</taxon>
        <taxon>Pleodorina</taxon>
    </lineage>
</organism>
<feature type="region of interest" description="Disordered" evidence="1">
    <location>
        <begin position="32"/>
        <end position="87"/>
    </location>
</feature>
<comment type="caution">
    <text evidence="2">The sequence shown here is derived from an EMBL/GenBank/DDBJ whole genome shotgun (WGS) entry which is preliminary data.</text>
</comment>
<feature type="compositionally biased region" description="Pro residues" evidence="1">
    <location>
        <begin position="61"/>
        <end position="70"/>
    </location>
</feature>
<dbReference type="EMBL" id="BRXU01000007">
    <property type="protein sequence ID" value="GLC53018.1"/>
    <property type="molecule type" value="Genomic_DNA"/>
</dbReference>
<sequence length="109" mass="12120">MRWGIRTPSRKPGGVGAARGSLYKVRCCGFAPRSPRSCPSSRPPPSNPPNAKLRAEQYMPEGPPPPPPPVHQHHHHRTQHHQHHHTQACCSWRREIFSAGSDVTSACKL</sequence>
<reference evidence="2 3" key="1">
    <citation type="journal article" date="2023" name="Commun. Biol.">
        <title>Reorganization of the ancestral sex-determining regions during the evolution of trioecy in Pleodorina starrii.</title>
        <authorList>
            <person name="Takahashi K."/>
            <person name="Suzuki S."/>
            <person name="Kawai-Toyooka H."/>
            <person name="Yamamoto K."/>
            <person name="Hamaji T."/>
            <person name="Ootsuki R."/>
            <person name="Yamaguchi H."/>
            <person name="Kawachi M."/>
            <person name="Higashiyama T."/>
            <person name="Nozaki H."/>
        </authorList>
    </citation>
    <scope>NUCLEOTIDE SEQUENCE [LARGE SCALE GENOMIC DNA]</scope>
    <source>
        <strain evidence="2 3">NIES-4479</strain>
    </source>
</reference>